<evidence type="ECO:0000313" key="12">
    <source>
        <dbReference type="Proteomes" id="UP000887568"/>
    </source>
</evidence>
<evidence type="ECO:0000259" key="9">
    <source>
        <dbReference type="Pfam" id="PF06762"/>
    </source>
</evidence>
<sequence length="633" mass="72546">MNFSFLRRCRLLTCANTPFLTYTIKCALTCQPSDQSKMAAAMDHETSGIRKRKQPAGSSGGEVTEPDSRPKDHSDTDGPNASKDRGQSVDLEPNSYWLTRIVFLRSLAFIYLTAFLVALHQNKQLMGRDGLLPTRLYLDRIKNYVGGEVNVQALSFAPTILWFVDVEGAVDYWLDALAYAGVALSGFVLVLGSANMVVMVMLWLLYHSLVSVGQRWYSFGWESQLLETGFLAIFMCPLLSLRQYPRRTPTPWVTLWGYRWLIFRIMIGAGLIKIRGDQCWRDLTCMNYHYETQPVPNPISYYLHQTPEAMHKFETLSNHFVELVVPIFILIPWRPTMLLAGGIQIFFQVVLIISGNLSFLNWLTILPSLCCFDDRSLAWLFPGWLSGAKATVRQIQREDRDGTGPQATIGVYVRRVLHISLALLIAYLSIPVVSNLLSTRQAMNTSFDPLRLVNTYGAFGSITKERTEVIFEGTYATNPKDPSAVWLEYEFICKPGNVTRRPCLISPYHYRLDWLMWFAAFQSYESNPWLVHLAGKFLYNDEGMTSLIAHNPFQNGNPPRFVRALHYRYQYTKIGSKQSQEGAWWTRKFLKSYLPPVSLESLESYIRSQSWDLPKYAKRKLREQRRAKKGRSG</sequence>
<dbReference type="GO" id="GO:0051604">
    <property type="term" value="P:protein maturation"/>
    <property type="evidence" value="ECO:0007669"/>
    <property type="project" value="InterPro"/>
</dbReference>
<feature type="domain" description="Lipase maturation factor 1/2 N-terminal" evidence="9">
    <location>
        <begin position="217"/>
        <end position="378"/>
    </location>
</feature>
<keyword evidence="3 7" id="KW-0812">Transmembrane</keyword>
<protein>
    <recommendedName>
        <fullName evidence="7">Lipase maturation factor</fullName>
    </recommendedName>
</protein>
<dbReference type="Proteomes" id="UP000887568">
    <property type="component" value="Unplaced"/>
</dbReference>
<dbReference type="OMA" id="NFAWLNW"/>
<feature type="region of interest" description="Disordered" evidence="8">
    <location>
        <begin position="39"/>
        <end position="87"/>
    </location>
</feature>
<comment type="function">
    <text evidence="7">Involved in the maturation of specific proteins in the endoplasmic reticulum.</text>
</comment>
<keyword evidence="12" id="KW-1185">Reference proteome</keyword>
<evidence type="ECO:0000256" key="4">
    <source>
        <dbReference type="ARBA" id="ARBA00022824"/>
    </source>
</evidence>
<dbReference type="PANTHER" id="PTHR14463:SF10">
    <property type="entry name" value="LIPASE MATURATION FACTOR 1"/>
    <property type="match status" value="1"/>
</dbReference>
<name>A0A914AL65_PATMI</name>
<feature type="transmembrane region" description="Helical" evidence="7">
    <location>
        <begin position="176"/>
        <end position="205"/>
    </location>
</feature>
<feature type="transmembrane region" description="Helical" evidence="7">
    <location>
        <begin position="337"/>
        <end position="359"/>
    </location>
</feature>
<feature type="transmembrane region" description="Helical" evidence="7">
    <location>
        <begin position="97"/>
        <end position="119"/>
    </location>
</feature>
<dbReference type="GO" id="GO:0005789">
    <property type="term" value="C:endoplasmic reticulum membrane"/>
    <property type="evidence" value="ECO:0007669"/>
    <property type="project" value="UniProtKB-SubCell"/>
</dbReference>
<comment type="subcellular location">
    <subcellularLocation>
        <location evidence="1 7">Endoplasmic reticulum membrane</location>
        <topology evidence="1 7">Multi-pass membrane protein</topology>
    </subcellularLocation>
</comment>
<dbReference type="GeneID" id="119734815"/>
<proteinExistence type="inferred from homology"/>
<feature type="transmembrane region" description="Helical" evidence="7">
    <location>
        <begin position="225"/>
        <end position="244"/>
    </location>
</feature>
<evidence type="ECO:0000256" key="5">
    <source>
        <dbReference type="ARBA" id="ARBA00022989"/>
    </source>
</evidence>
<evidence type="ECO:0000256" key="1">
    <source>
        <dbReference type="ARBA" id="ARBA00004477"/>
    </source>
</evidence>
<evidence type="ECO:0000256" key="7">
    <source>
        <dbReference type="RuleBase" id="RU361229"/>
    </source>
</evidence>
<evidence type="ECO:0000313" key="11">
    <source>
        <dbReference type="EnsemblMetazoa" id="XP_038064313.1"/>
    </source>
</evidence>
<accession>A0A914AL65</accession>
<dbReference type="InterPro" id="IPR057433">
    <property type="entry name" value="LMF1/2_C"/>
</dbReference>
<feature type="domain" description="Lipase maturation factor 1/2 C-terminal" evidence="10">
    <location>
        <begin position="452"/>
        <end position="595"/>
    </location>
</feature>
<dbReference type="EnsemblMetazoa" id="XM_038208385.1">
    <property type="protein sequence ID" value="XP_038064313.1"/>
    <property type="gene ID" value="LOC119734815"/>
</dbReference>
<evidence type="ECO:0000256" key="6">
    <source>
        <dbReference type="ARBA" id="ARBA00023136"/>
    </source>
</evidence>
<keyword evidence="5 7" id="KW-1133">Transmembrane helix</keyword>
<evidence type="ECO:0000256" key="8">
    <source>
        <dbReference type="SAM" id="MobiDB-lite"/>
    </source>
</evidence>
<dbReference type="Pfam" id="PF06762">
    <property type="entry name" value="LMF1"/>
    <property type="match status" value="1"/>
</dbReference>
<feature type="compositionally biased region" description="Basic and acidic residues" evidence="8">
    <location>
        <begin position="66"/>
        <end position="87"/>
    </location>
</feature>
<dbReference type="CTD" id="64788"/>
<dbReference type="PANTHER" id="PTHR14463">
    <property type="entry name" value="LIPASE MATURATION FACTOR"/>
    <property type="match status" value="1"/>
</dbReference>
<dbReference type="InterPro" id="IPR057434">
    <property type="entry name" value="LMF1/2_N"/>
</dbReference>
<dbReference type="InterPro" id="IPR009613">
    <property type="entry name" value="LMF"/>
</dbReference>
<reference evidence="11" key="1">
    <citation type="submission" date="2022-11" db="UniProtKB">
        <authorList>
            <consortium name="EnsemblMetazoa"/>
        </authorList>
    </citation>
    <scope>IDENTIFICATION</scope>
</reference>
<evidence type="ECO:0000259" key="10">
    <source>
        <dbReference type="Pfam" id="PF25179"/>
    </source>
</evidence>
<feature type="transmembrane region" description="Helical" evidence="7">
    <location>
        <begin position="416"/>
        <end position="437"/>
    </location>
</feature>
<keyword evidence="4 7" id="KW-0256">Endoplasmic reticulum</keyword>
<dbReference type="Pfam" id="PF25179">
    <property type="entry name" value="LMF1_C"/>
    <property type="match status" value="1"/>
</dbReference>
<evidence type="ECO:0000256" key="2">
    <source>
        <dbReference type="ARBA" id="ARBA00005512"/>
    </source>
</evidence>
<dbReference type="RefSeq" id="XP_038064313.1">
    <property type="nucleotide sequence ID" value="XM_038208385.1"/>
</dbReference>
<dbReference type="OrthoDB" id="434126at2759"/>
<evidence type="ECO:0000256" key="3">
    <source>
        <dbReference type="ARBA" id="ARBA00022692"/>
    </source>
</evidence>
<comment type="similarity">
    <text evidence="2 7">Belongs to the lipase maturation factor family.</text>
</comment>
<organism evidence="11 12">
    <name type="scientific">Patiria miniata</name>
    <name type="common">Bat star</name>
    <name type="synonym">Asterina miniata</name>
    <dbReference type="NCBI Taxonomy" id="46514"/>
    <lineage>
        <taxon>Eukaryota</taxon>
        <taxon>Metazoa</taxon>
        <taxon>Echinodermata</taxon>
        <taxon>Eleutherozoa</taxon>
        <taxon>Asterozoa</taxon>
        <taxon>Asteroidea</taxon>
        <taxon>Valvatacea</taxon>
        <taxon>Valvatida</taxon>
        <taxon>Asterinidae</taxon>
        <taxon>Patiria</taxon>
    </lineage>
</organism>
<dbReference type="AlphaFoldDB" id="A0A914AL65"/>
<keyword evidence="6 7" id="KW-0472">Membrane</keyword>